<reference evidence="2" key="1">
    <citation type="submission" date="2023-10" db="EMBL/GenBank/DDBJ databases">
        <authorList>
            <person name="Chen Y."/>
            <person name="Shah S."/>
            <person name="Dougan E. K."/>
            <person name="Thang M."/>
            <person name="Chan C."/>
        </authorList>
    </citation>
    <scope>NUCLEOTIDE SEQUENCE [LARGE SCALE GENOMIC DNA]</scope>
</reference>
<dbReference type="EMBL" id="CAUYUJ010012570">
    <property type="protein sequence ID" value="CAK0834222.1"/>
    <property type="molecule type" value="Genomic_DNA"/>
</dbReference>
<feature type="region of interest" description="Disordered" evidence="1">
    <location>
        <begin position="59"/>
        <end position="96"/>
    </location>
</feature>
<sequence length="96" mass="9622">MLAGRTGAGLRSLPIQEETQGAQLQRLAMYLPEPGAACARAPAEAPAEALPALGAASEVRAEAAGPLPEASPGGVPSELAQPSRGVGWAGAVRQIR</sequence>
<comment type="caution">
    <text evidence="2">The sequence shown here is derived from an EMBL/GenBank/DDBJ whole genome shotgun (WGS) entry which is preliminary data.</text>
</comment>
<accession>A0ABN9SQS1</accession>
<gene>
    <name evidence="2" type="ORF">PCOR1329_LOCUS31698</name>
</gene>
<dbReference type="Proteomes" id="UP001189429">
    <property type="component" value="Unassembled WGS sequence"/>
</dbReference>
<keyword evidence="3" id="KW-1185">Reference proteome</keyword>
<proteinExistence type="predicted"/>
<evidence type="ECO:0000313" key="3">
    <source>
        <dbReference type="Proteomes" id="UP001189429"/>
    </source>
</evidence>
<evidence type="ECO:0000313" key="2">
    <source>
        <dbReference type="EMBL" id="CAK0834222.1"/>
    </source>
</evidence>
<organism evidence="2 3">
    <name type="scientific">Prorocentrum cordatum</name>
    <dbReference type="NCBI Taxonomy" id="2364126"/>
    <lineage>
        <taxon>Eukaryota</taxon>
        <taxon>Sar</taxon>
        <taxon>Alveolata</taxon>
        <taxon>Dinophyceae</taxon>
        <taxon>Prorocentrales</taxon>
        <taxon>Prorocentraceae</taxon>
        <taxon>Prorocentrum</taxon>
    </lineage>
</organism>
<protein>
    <submittedName>
        <fullName evidence="2">Uncharacterized protein</fullName>
    </submittedName>
</protein>
<name>A0ABN9SQS1_9DINO</name>
<evidence type="ECO:0000256" key="1">
    <source>
        <dbReference type="SAM" id="MobiDB-lite"/>
    </source>
</evidence>